<proteinExistence type="predicted"/>
<protein>
    <submittedName>
        <fullName evidence="1">Nucleoside-diphosphate-sugar epimerase</fullName>
    </submittedName>
</protein>
<organism evidence="1 2">
    <name type="scientific">Roseococcus suduntuyensis</name>
    <dbReference type="NCBI Taxonomy" id="455361"/>
    <lineage>
        <taxon>Bacteria</taxon>
        <taxon>Pseudomonadati</taxon>
        <taxon>Pseudomonadota</taxon>
        <taxon>Alphaproteobacteria</taxon>
        <taxon>Acetobacterales</taxon>
        <taxon>Roseomonadaceae</taxon>
        <taxon>Roseococcus</taxon>
    </lineage>
</organism>
<dbReference type="PANTHER" id="PTHR48079">
    <property type="entry name" value="PROTEIN YEEZ"/>
    <property type="match status" value="1"/>
</dbReference>
<dbReference type="GO" id="GO:0005737">
    <property type="term" value="C:cytoplasm"/>
    <property type="evidence" value="ECO:0007669"/>
    <property type="project" value="TreeGrafter"/>
</dbReference>
<dbReference type="Gene3D" id="3.40.50.720">
    <property type="entry name" value="NAD(P)-binding Rossmann-like Domain"/>
    <property type="match status" value="1"/>
</dbReference>
<keyword evidence="2" id="KW-1185">Reference proteome</keyword>
<dbReference type="EMBL" id="JACIDJ010000006">
    <property type="protein sequence ID" value="MBB3899689.1"/>
    <property type="molecule type" value="Genomic_DNA"/>
</dbReference>
<dbReference type="GO" id="GO:0004029">
    <property type="term" value="F:aldehyde dehydrogenase (NAD+) activity"/>
    <property type="evidence" value="ECO:0007669"/>
    <property type="project" value="TreeGrafter"/>
</dbReference>
<dbReference type="Proteomes" id="UP000553193">
    <property type="component" value="Unassembled WGS sequence"/>
</dbReference>
<sequence>MTQTLTLIGLGYSGRALAELAMRGGWRVLATARDPARVAAPPGVEVVPFADGAALRAATHLVATAPPGPEGDPAWAAHAEALRAAPLRWVGYISTTGVYGDRGGAWVDETTPPAPTQDRSRRRVAAEGQWAELAGRAAVDLFRTGGIYGPGRSPLDEMRAGTARRVVRPGHRFSRIHRDDIARALFAAASRPPAPGVRVLHLVDDEPCTGAEVVEEAARLLNMTPPPETPYAEAAPGMSEMGRSFWAESRLVSSARTRAALGIEWAYPSFREGLRGILAEERGAEEGGQCAAQQ</sequence>
<dbReference type="InterPro" id="IPR051783">
    <property type="entry name" value="NAD(P)-dependent_oxidoreduct"/>
</dbReference>
<dbReference type="AlphaFoldDB" id="A0A840ADK1"/>
<accession>A0A840ADK1</accession>
<gene>
    <name evidence="1" type="ORF">GGQ83_003149</name>
</gene>
<dbReference type="InterPro" id="IPR036291">
    <property type="entry name" value="NAD(P)-bd_dom_sf"/>
</dbReference>
<name>A0A840ADK1_9PROT</name>
<evidence type="ECO:0000313" key="2">
    <source>
        <dbReference type="Proteomes" id="UP000553193"/>
    </source>
</evidence>
<dbReference type="SUPFAM" id="SSF51735">
    <property type="entry name" value="NAD(P)-binding Rossmann-fold domains"/>
    <property type="match status" value="1"/>
</dbReference>
<evidence type="ECO:0000313" key="1">
    <source>
        <dbReference type="EMBL" id="MBB3899689.1"/>
    </source>
</evidence>
<dbReference type="PANTHER" id="PTHR48079:SF6">
    <property type="entry name" value="NAD(P)-BINDING DOMAIN-CONTAINING PROTEIN-RELATED"/>
    <property type="match status" value="1"/>
</dbReference>
<comment type="caution">
    <text evidence="1">The sequence shown here is derived from an EMBL/GenBank/DDBJ whole genome shotgun (WGS) entry which is preliminary data.</text>
</comment>
<dbReference type="RefSeq" id="WP_184385695.1">
    <property type="nucleotide sequence ID" value="NZ_JACIDJ010000006.1"/>
</dbReference>
<reference evidence="1 2" key="1">
    <citation type="submission" date="2020-08" db="EMBL/GenBank/DDBJ databases">
        <title>Genomic Encyclopedia of Type Strains, Phase IV (KMG-IV): sequencing the most valuable type-strain genomes for metagenomic binning, comparative biology and taxonomic classification.</title>
        <authorList>
            <person name="Goeker M."/>
        </authorList>
    </citation>
    <scope>NUCLEOTIDE SEQUENCE [LARGE SCALE GENOMIC DNA]</scope>
    <source>
        <strain evidence="1 2">DSM 19979</strain>
    </source>
</reference>